<feature type="signal peptide" evidence="2">
    <location>
        <begin position="1"/>
        <end position="23"/>
    </location>
</feature>
<evidence type="ECO:0000313" key="5">
    <source>
        <dbReference type="Ensembl" id="ENSCMIP00000012785.1"/>
    </source>
</evidence>
<dbReference type="PRINTS" id="PR00436">
    <property type="entry name" value="INTERLEUKIN8"/>
</dbReference>
<dbReference type="SUPFAM" id="SSF54117">
    <property type="entry name" value="Interleukin 8-like chemokines"/>
    <property type="match status" value="1"/>
</dbReference>
<evidence type="ECO:0000256" key="2">
    <source>
        <dbReference type="SAM" id="SignalP"/>
    </source>
</evidence>
<dbReference type="Ensembl" id="ENSCMIT00000013075.1">
    <property type="protein sequence ID" value="ENSCMIP00000012785.1"/>
    <property type="gene ID" value="ENSCMIG00000006490.1"/>
</dbReference>
<accession>V9LGL3</accession>
<dbReference type="InterPro" id="IPR036048">
    <property type="entry name" value="Interleukin_8-like_sf"/>
</dbReference>
<dbReference type="InterPro" id="IPR001811">
    <property type="entry name" value="Chemokine_IL8-like_dom"/>
</dbReference>
<dbReference type="OrthoDB" id="8667291at2759"/>
<reference evidence="5" key="4">
    <citation type="submission" date="2025-05" db="UniProtKB">
        <authorList>
            <consortium name="Ensembl"/>
        </authorList>
    </citation>
    <scope>IDENTIFICATION</scope>
</reference>
<dbReference type="GeneTree" id="ENSGT00390000000618"/>
<feature type="chain" id="PRO_5044739664" evidence="2">
    <location>
        <begin position="24"/>
        <end position="100"/>
    </location>
</feature>
<dbReference type="CTD" id="9547"/>
<dbReference type="GO" id="GO:0005615">
    <property type="term" value="C:extracellular space"/>
    <property type="evidence" value="ECO:0007669"/>
    <property type="project" value="UniProtKB-KW"/>
</dbReference>
<reference evidence="6" key="2">
    <citation type="journal article" date="2007" name="PLoS Biol.">
        <title>Survey sequencing and comparative analysis of the elephant shark (Callorhinchus milii) genome.</title>
        <authorList>
            <person name="Venkatesh B."/>
            <person name="Kirkness E.F."/>
            <person name="Loh Y.H."/>
            <person name="Halpern A.L."/>
            <person name="Lee A.P."/>
            <person name="Johnson J."/>
            <person name="Dandona N."/>
            <person name="Viswanathan L.D."/>
            <person name="Tay A."/>
            <person name="Venter J.C."/>
            <person name="Strausberg R.L."/>
            <person name="Brenner S."/>
        </authorList>
    </citation>
    <scope>NUCLEOTIDE SEQUENCE [LARGE SCALE GENOMIC DNA]</scope>
</reference>
<feature type="domain" description="Chemokine interleukin-8-like" evidence="3">
    <location>
        <begin position="25"/>
        <end position="88"/>
    </location>
</feature>
<dbReference type="OMA" id="GQQYCLH"/>
<sequence>MKRAAAAALILLIIAIYSTDVEAYKCKCIRKGPKIHYKKVKKVEIKPRYPYCQEKMIFVTMQKAARFKGHQYCLHPKLQSTKNLIQWYNKWKRDHRVYEA</sequence>
<evidence type="ECO:0000259" key="3">
    <source>
        <dbReference type="Pfam" id="PF00048"/>
    </source>
</evidence>
<dbReference type="KEGG" id="cmk:103183697"/>
<keyword evidence="1" id="KW-0202">Cytokine</keyword>
<name>V9LGL3_CALMI</name>
<dbReference type="RefSeq" id="XP_007899509.1">
    <property type="nucleotide sequence ID" value="XM_007901318.2"/>
</dbReference>
<dbReference type="Pfam" id="PF00048">
    <property type="entry name" value="IL8"/>
    <property type="match status" value="1"/>
</dbReference>
<dbReference type="STRING" id="7868.ENSCMIP00000012785"/>
<organism evidence="4">
    <name type="scientific">Callorhinchus milii</name>
    <name type="common">Ghost shark</name>
    <dbReference type="NCBI Taxonomy" id="7868"/>
    <lineage>
        <taxon>Eukaryota</taxon>
        <taxon>Metazoa</taxon>
        <taxon>Chordata</taxon>
        <taxon>Craniata</taxon>
        <taxon>Vertebrata</taxon>
        <taxon>Chondrichthyes</taxon>
        <taxon>Holocephali</taxon>
        <taxon>Chimaeriformes</taxon>
        <taxon>Callorhinchidae</taxon>
        <taxon>Callorhinchus</taxon>
    </lineage>
</organism>
<evidence type="ECO:0000313" key="4">
    <source>
        <dbReference type="EMBL" id="AFP12087.1"/>
    </source>
</evidence>
<evidence type="ECO:0000256" key="1">
    <source>
        <dbReference type="ARBA" id="ARBA00022514"/>
    </source>
</evidence>
<dbReference type="GO" id="GO:0006955">
    <property type="term" value="P:immune response"/>
    <property type="evidence" value="ECO:0007669"/>
    <property type="project" value="InterPro"/>
</dbReference>
<dbReference type="AlphaFoldDB" id="V9LGL3"/>
<evidence type="ECO:0000313" key="6">
    <source>
        <dbReference type="Proteomes" id="UP000314986"/>
    </source>
</evidence>
<dbReference type="GO" id="GO:0008009">
    <property type="term" value="F:chemokine activity"/>
    <property type="evidence" value="ECO:0007669"/>
    <property type="project" value="InterPro"/>
</dbReference>
<dbReference type="EMBL" id="JW879570">
    <property type="protein sequence ID" value="AFP12087.1"/>
    <property type="molecule type" value="mRNA"/>
</dbReference>
<reference evidence="6" key="1">
    <citation type="journal article" date="2006" name="Science">
        <title>Ancient noncoding elements conserved in the human genome.</title>
        <authorList>
            <person name="Venkatesh B."/>
            <person name="Kirkness E.F."/>
            <person name="Loh Y.H."/>
            <person name="Halpern A.L."/>
            <person name="Lee A.P."/>
            <person name="Johnson J."/>
            <person name="Dandona N."/>
            <person name="Viswanathan L.D."/>
            <person name="Tay A."/>
            <person name="Venter J.C."/>
            <person name="Strausberg R.L."/>
            <person name="Brenner S."/>
        </authorList>
    </citation>
    <scope>NUCLEOTIDE SEQUENCE [LARGE SCALE GENOMIC DNA]</scope>
</reference>
<proteinExistence type="evidence at transcript level"/>
<keyword evidence="6" id="KW-1185">Reference proteome</keyword>
<dbReference type="Proteomes" id="UP000314986">
    <property type="component" value="Unassembled WGS sequence"/>
</dbReference>
<protein>
    <submittedName>
        <fullName evidence="4">C-X-C motif chemokine 14</fullName>
    </submittedName>
    <submittedName>
        <fullName evidence="5">Chemokine (C-X-C motif) ligand 14</fullName>
    </submittedName>
</protein>
<dbReference type="Gene3D" id="2.40.50.40">
    <property type="match status" value="1"/>
</dbReference>
<keyword evidence="2" id="KW-0732">Signal</keyword>
<reference evidence="4 6" key="3">
    <citation type="journal article" date="2014" name="Nature">
        <title>Elephant shark genome provides unique insights into gnathostome evolution.</title>
        <authorList>
            <consortium name="International Elephant Shark Genome Sequencing Consortium"/>
            <person name="Venkatesh B."/>
            <person name="Lee A.P."/>
            <person name="Ravi V."/>
            <person name="Maurya A.K."/>
            <person name="Lian M.M."/>
            <person name="Swann J.B."/>
            <person name="Ohta Y."/>
            <person name="Flajnik M.F."/>
            <person name="Sutoh Y."/>
            <person name="Kasahara M."/>
            <person name="Hoon S."/>
            <person name="Gangu V."/>
            <person name="Roy S.W."/>
            <person name="Irimia M."/>
            <person name="Korzh V."/>
            <person name="Kondrychyn I."/>
            <person name="Lim Z.W."/>
            <person name="Tay B.H."/>
            <person name="Tohari S."/>
            <person name="Kong K.W."/>
            <person name="Ho S."/>
            <person name="Lorente-Galdos B."/>
            <person name="Quilez J."/>
            <person name="Marques-Bonet T."/>
            <person name="Raney B.J."/>
            <person name="Ingham P.W."/>
            <person name="Tay A."/>
            <person name="Hillier L.W."/>
            <person name="Minx P."/>
            <person name="Boehm T."/>
            <person name="Wilson R.K."/>
            <person name="Brenner S."/>
            <person name="Warren W.C."/>
        </authorList>
    </citation>
    <scope>NUCLEOTIDE SEQUENCE</scope>
    <source>
        <tissue evidence="4">Spleen</tissue>
    </source>
</reference>
<gene>
    <name evidence="5" type="primary">cxcl14</name>
</gene>
<dbReference type="GeneID" id="103183697"/>